<evidence type="ECO:0000256" key="2">
    <source>
        <dbReference type="SAM" id="MobiDB-lite"/>
    </source>
</evidence>
<comment type="caution">
    <text evidence="5">The sequence shown here is derived from an EMBL/GenBank/DDBJ whole genome shotgun (WGS) entry which is preliminary data.</text>
</comment>
<feature type="compositionally biased region" description="Pro residues" evidence="2">
    <location>
        <begin position="26"/>
        <end position="59"/>
    </location>
</feature>
<organism evidence="5 6">
    <name type="scientific">Hibiscus sabdariffa</name>
    <name type="common">roselle</name>
    <dbReference type="NCBI Taxonomy" id="183260"/>
    <lineage>
        <taxon>Eukaryota</taxon>
        <taxon>Viridiplantae</taxon>
        <taxon>Streptophyta</taxon>
        <taxon>Embryophyta</taxon>
        <taxon>Tracheophyta</taxon>
        <taxon>Spermatophyta</taxon>
        <taxon>Magnoliopsida</taxon>
        <taxon>eudicotyledons</taxon>
        <taxon>Gunneridae</taxon>
        <taxon>Pentapetalae</taxon>
        <taxon>rosids</taxon>
        <taxon>malvids</taxon>
        <taxon>Malvales</taxon>
        <taxon>Malvaceae</taxon>
        <taxon>Malvoideae</taxon>
        <taxon>Hibiscus</taxon>
    </lineage>
</organism>
<evidence type="ECO:0000259" key="4">
    <source>
        <dbReference type="Pfam" id="PF14547"/>
    </source>
</evidence>
<accession>A0ABR1ZUD2</accession>
<dbReference type="SUPFAM" id="SSF47699">
    <property type="entry name" value="Bifunctional inhibitor/lipid-transfer protein/seed storage 2S albumin"/>
    <property type="match status" value="1"/>
</dbReference>
<name>A0ABR1ZUD2_9ROSI</name>
<evidence type="ECO:0000313" key="6">
    <source>
        <dbReference type="Proteomes" id="UP001396334"/>
    </source>
</evidence>
<feature type="chain" id="PRO_5045319105" description="Hydrophobic seed protein domain-containing protein" evidence="3">
    <location>
        <begin position="25"/>
        <end position="136"/>
    </location>
</feature>
<keyword evidence="3" id="KW-0732">Signal</keyword>
<feature type="domain" description="Hydrophobic seed protein" evidence="4">
    <location>
        <begin position="76"/>
        <end position="134"/>
    </location>
</feature>
<dbReference type="Pfam" id="PF14547">
    <property type="entry name" value="Hydrophob_seed"/>
    <property type="match status" value="1"/>
</dbReference>
<evidence type="ECO:0000313" key="5">
    <source>
        <dbReference type="EMBL" id="KAK8484073.1"/>
    </source>
</evidence>
<sequence>MAFKASAPIVLLSVYLLFFTFVTSQTPPPPPPSPPPPPPPPPPSPPPPPPPPRPPPPPSTCNLQNLTSCAMPILPDAATNCCNALLGNSNQAAVCLCKFFRTFHSPIGQYTTAVVTTVIVDVCGRSLPTGFSCASS</sequence>
<proteinExistence type="inferred from homology"/>
<feature type="region of interest" description="Disordered" evidence="2">
    <location>
        <begin position="25"/>
        <end position="59"/>
    </location>
</feature>
<feature type="signal peptide" evidence="3">
    <location>
        <begin position="1"/>
        <end position="24"/>
    </location>
</feature>
<reference evidence="5 6" key="1">
    <citation type="journal article" date="2024" name="G3 (Bethesda)">
        <title>Genome assembly of Hibiscus sabdariffa L. provides insights into metabolisms of medicinal natural products.</title>
        <authorList>
            <person name="Kim T."/>
        </authorList>
    </citation>
    <scope>NUCLEOTIDE SEQUENCE [LARGE SCALE GENOMIC DNA]</scope>
    <source>
        <strain evidence="5">TK-2024</strain>
        <tissue evidence="5">Old leaves</tissue>
    </source>
</reference>
<dbReference type="InterPro" id="IPR027923">
    <property type="entry name" value="Hydrophob_seed_dom"/>
</dbReference>
<comment type="similarity">
    <text evidence="1">Belongs to the plant LTP family. PEARLI1 subfamily.</text>
</comment>
<keyword evidence="6" id="KW-1185">Reference proteome</keyword>
<dbReference type="InterPro" id="IPR036312">
    <property type="entry name" value="Bifun_inhib/LTP/seed_sf"/>
</dbReference>
<gene>
    <name evidence="5" type="ORF">V6N11_002290</name>
</gene>
<evidence type="ECO:0000256" key="3">
    <source>
        <dbReference type="SAM" id="SignalP"/>
    </source>
</evidence>
<dbReference type="Gene3D" id="1.10.110.10">
    <property type="entry name" value="Plant lipid-transfer and hydrophobic proteins"/>
    <property type="match status" value="1"/>
</dbReference>
<dbReference type="EMBL" id="JBBPBN010000606">
    <property type="protein sequence ID" value="KAK8484073.1"/>
    <property type="molecule type" value="Genomic_DNA"/>
</dbReference>
<evidence type="ECO:0000256" key="1">
    <source>
        <dbReference type="ARBA" id="ARBA00008965"/>
    </source>
</evidence>
<dbReference type="Proteomes" id="UP001396334">
    <property type="component" value="Unassembled WGS sequence"/>
</dbReference>
<protein>
    <recommendedName>
        <fullName evidence="4">Hydrophobic seed protein domain-containing protein</fullName>
    </recommendedName>
</protein>